<evidence type="ECO:0000313" key="9">
    <source>
        <dbReference type="EMBL" id="RRC98671.1"/>
    </source>
</evidence>
<dbReference type="GO" id="GO:0005737">
    <property type="term" value="C:cytoplasm"/>
    <property type="evidence" value="ECO:0007669"/>
    <property type="project" value="UniProtKB-SubCell"/>
</dbReference>
<dbReference type="Pfam" id="PF02631">
    <property type="entry name" value="RecX_HTH2"/>
    <property type="match status" value="1"/>
</dbReference>
<dbReference type="Pfam" id="PF21982">
    <property type="entry name" value="RecX_HTH1"/>
    <property type="match status" value="1"/>
</dbReference>
<evidence type="ECO:0000259" key="8">
    <source>
        <dbReference type="Pfam" id="PF21982"/>
    </source>
</evidence>
<gene>
    <name evidence="5" type="primary">recX</name>
    <name evidence="9" type="ORF">EHS89_13760</name>
</gene>
<name>A0A3P1SN44_9GAMM</name>
<sequence length="153" mass="18033">MYESEQEAKNAAIGLLARREHSRKELMTKLQPRCQGFALEPVLDLLEDAGYLSDLRFSQSFIRMRVSQGHGEIRIRFDLRQKGISSEMINTSLEEAEIDWFEQALELYCRKYRTAITPQDFKERSKRMRFMAQRGFSMEQINYSIEQSANNDH</sequence>
<accession>A0A3P1SN44</accession>
<dbReference type="AlphaFoldDB" id="A0A3P1SN44"/>
<keyword evidence="4 5" id="KW-0963">Cytoplasm</keyword>
<dbReference type="RefSeq" id="WP_124926732.1">
    <property type="nucleotide sequence ID" value="NZ_BMOH01000002.1"/>
</dbReference>
<dbReference type="OrthoDB" id="7066780at2"/>
<comment type="caution">
    <text evidence="9">The sequence shown here is derived from an EMBL/GenBank/DDBJ whole genome shotgun (WGS) entry which is preliminary data.</text>
</comment>
<dbReference type="PANTHER" id="PTHR33602">
    <property type="entry name" value="REGULATORY PROTEIN RECX FAMILY PROTEIN"/>
    <property type="match status" value="1"/>
</dbReference>
<evidence type="ECO:0000259" key="7">
    <source>
        <dbReference type="Pfam" id="PF21981"/>
    </source>
</evidence>
<organism evidence="9 10">
    <name type="scientific">Amphritea balenae</name>
    <dbReference type="NCBI Taxonomy" id="452629"/>
    <lineage>
        <taxon>Bacteria</taxon>
        <taxon>Pseudomonadati</taxon>
        <taxon>Pseudomonadota</taxon>
        <taxon>Gammaproteobacteria</taxon>
        <taxon>Oceanospirillales</taxon>
        <taxon>Oceanospirillaceae</taxon>
        <taxon>Amphritea</taxon>
    </lineage>
</organism>
<evidence type="ECO:0000313" key="10">
    <source>
        <dbReference type="Proteomes" id="UP000267535"/>
    </source>
</evidence>
<dbReference type="InterPro" id="IPR003783">
    <property type="entry name" value="Regulatory_RecX"/>
</dbReference>
<dbReference type="InterPro" id="IPR036388">
    <property type="entry name" value="WH-like_DNA-bd_sf"/>
</dbReference>
<dbReference type="Gene3D" id="1.10.10.10">
    <property type="entry name" value="Winged helix-like DNA-binding domain superfamily/Winged helix DNA-binding domain"/>
    <property type="match status" value="3"/>
</dbReference>
<comment type="function">
    <text evidence="5">Modulates RecA activity.</text>
</comment>
<dbReference type="InterPro" id="IPR053926">
    <property type="entry name" value="RecX_HTH_1st"/>
</dbReference>
<proteinExistence type="inferred from homology"/>
<evidence type="ECO:0000256" key="5">
    <source>
        <dbReference type="HAMAP-Rule" id="MF_01114"/>
    </source>
</evidence>
<feature type="domain" description="RecX second three-helical" evidence="6">
    <location>
        <begin position="53"/>
        <end position="92"/>
    </location>
</feature>
<protein>
    <recommendedName>
        <fullName evidence="3 5">Regulatory protein RecX</fullName>
    </recommendedName>
</protein>
<feature type="domain" description="RecX first three-helical" evidence="8">
    <location>
        <begin position="8"/>
        <end position="31"/>
    </location>
</feature>
<evidence type="ECO:0000256" key="1">
    <source>
        <dbReference type="ARBA" id="ARBA00004496"/>
    </source>
</evidence>
<keyword evidence="10" id="KW-1185">Reference proteome</keyword>
<evidence type="ECO:0000259" key="6">
    <source>
        <dbReference type="Pfam" id="PF02631"/>
    </source>
</evidence>
<dbReference type="InterPro" id="IPR053924">
    <property type="entry name" value="RecX_HTH_2nd"/>
</dbReference>
<dbReference type="Pfam" id="PF21981">
    <property type="entry name" value="RecX_HTH3"/>
    <property type="match status" value="1"/>
</dbReference>
<dbReference type="Proteomes" id="UP000267535">
    <property type="component" value="Unassembled WGS sequence"/>
</dbReference>
<evidence type="ECO:0000256" key="3">
    <source>
        <dbReference type="ARBA" id="ARBA00018111"/>
    </source>
</evidence>
<dbReference type="HAMAP" id="MF_01114">
    <property type="entry name" value="RecX"/>
    <property type="match status" value="1"/>
</dbReference>
<dbReference type="PANTHER" id="PTHR33602:SF1">
    <property type="entry name" value="REGULATORY PROTEIN RECX FAMILY PROTEIN"/>
    <property type="match status" value="1"/>
</dbReference>
<comment type="similarity">
    <text evidence="2 5">Belongs to the RecX family.</text>
</comment>
<dbReference type="InterPro" id="IPR053925">
    <property type="entry name" value="RecX_HTH_3rd"/>
</dbReference>
<evidence type="ECO:0000256" key="2">
    <source>
        <dbReference type="ARBA" id="ARBA00009695"/>
    </source>
</evidence>
<comment type="subcellular location">
    <subcellularLocation>
        <location evidence="1 5">Cytoplasm</location>
    </subcellularLocation>
</comment>
<evidence type="ECO:0000256" key="4">
    <source>
        <dbReference type="ARBA" id="ARBA00022490"/>
    </source>
</evidence>
<dbReference type="EMBL" id="RQXV01000007">
    <property type="protein sequence ID" value="RRC98671.1"/>
    <property type="molecule type" value="Genomic_DNA"/>
</dbReference>
<feature type="domain" description="RecX third three-helical" evidence="7">
    <location>
        <begin position="97"/>
        <end position="143"/>
    </location>
</feature>
<dbReference type="GO" id="GO:0006282">
    <property type="term" value="P:regulation of DNA repair"/>
    <property type="evidence" value="ECO:0007669"/>
    <property type="project" value="UniProtKB-UniRule"/>
</dbReference>
<reference evidence="9 10" key="1">
    <citation type="submission" date="2018-11" db="EMBL/GenBank/DDBJ databases">
        <title>The draft genome sequence of Amphritea balenae JAMM 1525T.</title>
        <authorList>
            <person name="Fang Z."/>
            <person name="Zhang Y."/>
            <person name="Han X."/>
        </authorList>
    </citation>
    <scope>NUCLEOTIDE SEQUENCE [LARGE SCALE GENOMIC DNA]</scope>
    <source>
        <strain evidence="9 10">JAMM 1525</strain>
    </source>
</reference>